<name>A0A382Q360_9ZZZZ</name>
<dbReference type="EMBL" id="UINC01110994">
    <property type="protein sequence ID" value="SVC78882.1"/>
    <property type="molecule type" value="Genomic_DNA"/>
</dbReference>
<gene>
    <name evidence="2" type="ORF">METZ01_LOCUS187445</name>
    <name evidence="3" type="ORF">METZ01_LOCUS331736</name>
</gene>
<accession>A0A382Q360</accession>
<evidence type="ECO:0000256" key="1">
    <source>
        <dbReference type="SAM" id="MobiDB-lite"/>
    </source>
</evidence>
<protein>
    <submittedName>
        <fullName evidence="3">Uncharacterized protein</fullName>
    </submittedName>
</protein>
<sequence>AVQAGHRDTEPIIRAKNLGLSLGTTNQRRGAGGQ</sequence>
<dbReference type="AlphaFoldDB" id="A0A382Q360"/>
<reference evidence="3" key="1">
    <citation type="submission" date="2018-05" db="EMBL/GenBank/DDBJ databases">
        <authorList>
            <person name="Lanie J.A."/>
            <person name="Ng W.-L."/>
            <person name="Kazmierczak K.M."/>
            <person name="Andrzejewski T.M."/>
            <person name="Davidsen T.M."/>
            <person name="Wayne K.J."/>
            <person name="Tettelin H."/>
            <person name="Glass J.I."/>
            <person name="Rusch D."/>
            <person name="Podicherti R."/>
            <person name="Tsui H.-C.T."/>
            <person name="Winkler M.E."/>
        </authorList>
    </citation>
    <scope>NUCLEOTIDE SEQUENCE</scope>
</reference>
<evidence type="ECO:0000313" key="2">
    <source>
        <dbReference type="EMBL" id="SVB34591.1"/>
    </source>
</evidence>
<proteinExistence type="predicted"/>
<evidence type="ECO:0000313" key="3">
    <source>
        <dbReference type="EMBL" id="SVC78882.1"/>
    </source>
</evidence>
<feature type="region of interest" description="Disordered" evidence="1">
    <location>
        <begin position="1"/>
        <end position="34"/>
    </location>
</feature>
<feature type="compositionally biased region" description="Basic and acidic residues" evidence="1">
    <location>
        <begin position="1"/>
        <end position="13"/>
    </location>
</feature>
<dbReference type="EMBL" id="UINC01038097">
    <property type="protein sequence ID" value="SVB34591.1"/>
    <property type="molecule type" value="Genomic_DNA"/>
</dbReference>
<feature type="non-terminal residue" evidence="3">
    <location>
        <position position="1"/>
    </location>
</feature>
<organism evidence="3">
    <name type="scientific">marine metagenome</name>
    <dbReference type="NCBI Taxonomy" id="408172"/>
    <lineage>
        <taxon>unclassified sequences</taxon>
        <taxon>metagenomes</taxon>
        <taxon>ecological metagenomes</taxon>
    </lineage>
</organism>